<dbReference type="EMBL" id="CM042011">
    <property type="protein sequence ID" value="KAI3767466.1"/>
    <property type="molecule type" value="Genomic_DNA"/>
</dbReference>
<accession>A0ACB9F922</accession>
<protein>
    <submittedName>
        <fullName evidence="1">Uncharacterized protein</fullName>
    </submittedName>
</protein>
<evidence type="ECO:0000313" key="2">
    <source>
        <dbReference type="Proteomes" id="UP001055811"/>
    </source>
</evidence>
<reference evidence="2" key="1">
    <citation type="journal article" date="2022" name="Mol. Ecol. Resour.">
        <title>The genomes of chicory, endive, great burdock and yacon provide insights into Asteraceae palaeo-polyploidization history and plant inulin production.</title>
        <authorList>
            <person name="Fan W."/>
            <person name="Wang S."/>
            <person name="Wang H."/>
            <person name="Wang A."/>
            <person name="Jiang F."/>
            <person name="Liu H."/>
            <person name="Zhao H."/>
            <person name="Xu D."/>
            <person name="Zhang Y."/>
        </authorList>
    </citation>
    <scope>NUCLEOTIDE SEQUENCE [LARGE SCALE GENOMIC DNA]</scope>
    <source>
        <strain evidence="2">cv. Punajuju</strain>
    </source>
</reference>
<keyword evidence="2" id="KW-1185">Reference proteome</keyword>
<comment type="caution">
    <text evidence="1">The sequence shown here is derived from an EMBL/GenBank/DDBJ whole genome shotgun (WGS) entry which is preliminary data.</text>
</comment>
<evidence type="ECO:0000313" key="1">
    <source>
        <dbReference type="EMBL" id="KAI3767466.1"/>
    </source>
</evidence>
<dbReference type="Proteomes" id="UP001055811">
    <property type="component" value="Linkage Group LG03"/>
</dbReference>
<sequence>MQLIAPSVEQNTEVEQNYRHCITHCYKVAAPVVDAAVDISSEVPDLDSIAAVTGLDALSSILRLPHHKLYLPPGTGTVVVVVLLVKVVVEKQVPVVADVGCHHGSVLPKPSQQIQDFLKGW</sequence>
<reference evidence="1 2" key="2">
    <citation type="journal article" date="2022" name="Mol. Ecol. Resour.">
        <title>The genomes of chicory, endive, great burdock and yacon provide insights into Asteraceae paleo-polyploidization history and plant inulin production.</title>
        <authorList>
            <person name="Fan W."/>
            <person name="Wang S."/>
            <person name="Wang H."/>
            <person name="Wang A."/>
            <person name="Jiang F."/>
            <person name="Liu H."/>
            <person name="Zhao H."/>
            <person name="Xu D."/>
            <person name="Zhang Y."/>
        </authorList>
    </citation>
    <scope>NUCLEOTIDE SEQUENCE [LARGE SCALE GENOMIC DNA]</scope>
    <source>
        <strain evidence="2">cv. Punajuju</strain>
        <tissue evidence="1">Leaves</tissue>
    </source>
</reference>
<gene>
    <name evidence="1" type="ORF">L2E82_17596</name>
</gene>
<name>A0ACB9F922_CICIN</name>
<organism evidence="1 2">
    <name type="scientific">Cichorium intybus</name>
    <name type="common">Chicory</name>
    <dbReference type="NCBI Taxonomy" id="13427"/>
    <lineage>
        <taxon>Eukaryota</taxon>
        <taxon>Viridiplantae</taxon>
        <taxon>Streptophyta</taxon>
        <taxon>Embryophyta</taxon>
        <taxon>Tracheophyta</taxon>
        <taxon>Spermatophyta</taxon>
        <taxon>Magnoliopsida</taxon>
        <taxon>eudicotyledons</taxon>
        <taxon>Gunneridae</taxon>
        <taxon>Pentapetalae</taxon>
        <taxon>asterids</taxon>
        <taxon>campanulids</taxon>
        <taxon>Asterales</taxon>
        <taxon>Asteraceae</taxon>
        <taxon>Cichorioideae</taxon>
        <taxon>Cichorieae</taxon>
        <taxon>Cichoriinae</taxon>
        <taxon>Cichorium</taxon>
    </lineage>
</organism>
<proteinExistence type="predicted"/>